<comment type="caution">
    <text evidence="3">The sequence shown here is derived from an EMBL/GenBank/DDBJ whole genome shotgun (WGS) entry which is preliminary data.</text>
</comment>
<feature type="chain" id="PRO_5041258958" description="Type IV secretion system protein VirB5" evidence="2">
    <location>
        <begin position="33"/>
        <end position="253"/>
    </location>
</feature>
<dbReference type="AlphaFoldDB" id="A0AA46C9P3"/>
<evidence type="ECO:0008006" key="5">
    <source>
        <dbReference type="Google" id="ProtNLM"/>
    </source>
</evidence>
<feature type="signal peptide" evidence="2">
    <location>
        <begin position="1"/>
        <end position="32"/>
    </location>
</feature>
<keyword evidence="1" id="KW-0175">Coiled coil</keyword>
<evidence type="ECO:0000313" key="4">
    <source>
        <dbReference type="Proteomes" id="UP000254168"/>
    </source>
</evidence>
<sequence>MTARSRRLRPQLSRLAAGLLLAAGMLIGPANAQVIVNDTIGVAKNAAEYAEQAKRWAETARQYQQELDHYKQQLISLTSLNFLRPPLDDKFVLREPGYGLEFACPGAQASGIAGILDQIKSIAPTMSGNMAEEQLKVCARIVMAQNAQYNESVTMLKRLVQRNTEFEAIERQRGRVGTKQGALAANDNEVKRFTARNALEMSHWEAKMKAYDVYIAGLKDDQTLLAKRALEGDKGNLLGQVVQAAALKIALSN</sequence>
<evidence type="ECO:0000256" key="1">
    <source>
        <dbReference type="SAM" id="Coils"/>
    </source>
</evidence>
<reference evidence="3 4" key="1">
    <citation type="submission" date="2018-06" db="EMBL/GenBank/DDBJ databases">
        <authorList>
            <person name="Pothier F. J."/>
        </authorList>
    </citation>
    <scope>NUCLEOTIDE SEQUENCE [LARGE SCALE GENOMIC DNA]</scope>
    <source>
        <strain evidence="3 4">CPBF 424</strain>
    </source>
</reference>
<feature type="coiled-coil region" evidence="1">
    <location>
        <begin position="46"/>
        <end position="80"/>
    </location>
</feature>
<keyword evidence="4" id="KW-1185">Reference proteome</keyword>
<gene>
    <name evidence="3" type="ORF">CPBF424_26800</name>
</gene>
<accession>A0AA46C9P3</accession>
<name>A0AA46C9P3_9XANT</name>
<organism evidence="3 4">
    <name type="scientific">Xanthomonas euroxanthea</name>
    <dbReference type="NCBI Taxonomy" id="2259622"/>
    <lineage>
        <taxon>Bacteria</taxon>
        <taxon>Pseudomonadati</taxon>
        <taxon>Pseudomonadota</taxon>
        <taxon>Gammaproteobacteria</taxon>
        <taxon>Lysobacterales</taxon>
        <taxon>Lysobacteraceae</taxon>
        <taxon>Xanthomonas</taxon>
    </lineage>
</organism>
<proteinExistence type="predicted"/>
<dbReference type="RefSeq" id="WP_181901230.1">
    <property type="nucleotide sequence ID" value="NZ_JAASRJ010000001.1"/>
</dbReference>
<evidence type="ECO:0000256" key="2">
    <source>
        <dbReference type="SAM" id="SignalP"/>
    </source>
</evidence>
<dbReference type="EMBL" id="UIHB01000004">
    <property type="protein sequence ID" value="SUZ28852.1"/>
    <property type="molecule type" value="Genomic_DNA"/>
</dbReference>
<dbReference type="Proteomes" id="UP000254168">
    <property type="component" value="Unassembled WGS sequence"/>
</dbReference>
<evidence type="ECO:0000313" key="3">
    <source>
        <dbReference type="EMBL" id="SUZ28852.1"/>
    </source>
</evidence>
<protein>
    <recommendedName>
        <fullName evidence="5">Type IV secretion system protein VirB5</fullName>
    </recommendedName>
</protein>
<keyword evidence="2" id="KW-0732">Signal</keyword>